<keyword evidence="4" id="KW-1185">Reference proteome</keyword>
<dbReference type="Pfam" id="PF01190">
    <property type="entry name" value="Pollen_Ole_e_1"/>
    <property type="match status" value="1"/>
</dbReference>
<protein>
    <submittedName>
        <fullName evidence="3">Uncharacterized protein</fullName>
    </submittedName>
</protein>
<dbReference type="EMBL" id="JAUIZM010000002">
    <property type="protein sequence ID" value="KAK1400221.1"/>
    <property type="molecule type" value="Genomic_DNA"/>
</dbReference>
<organism evidence="3 4">
    <name type="scientific">Heracleum sosnowskyi</name>
    <dbReference type="NCBI Taxonomy" id="360622"/>
    <lineage>
        <taxon>Eukaryota</taxon>
        <taxon>Viridiplantae</taxon>
        <taxon>Streptophyta</taxon>
        <taxon>Embryophyta</taxon>
        <taxon>Tracheophyta</taxon>
        <taxon>Spermatophyta</taxon>
        <taxon>Magnoliopsida</taxon>
        <taxon>eudicotyledons</taxon>
        <taxon>Gunneridae</taxon>
        <taxon>Pentapetalae</taxon>
        <taxon>asterids</taxon>
        <taxon>campanulids</taxon>
        <taxon>Apiales</taxon>
        <taxon>Apiaceae</taxon>
        <taxon>Apioideae</taxon>
        <taxon>apioid superclade</taxon>
        <taxon>Tordylieae</taxon>
        <taxon>Tordyliinae</taxon>
        <taxon>Heracleum</taxon>
    </lineage>
</organism>
<reference evidence="3" key="2">
    <citation type="submission" date="2023-05" db="EMBL/GenBank/DDBJ databases">
        <authorList>
            <person name="Schelkunov M.I."/>
        </authorList>
    </citation>
    <scope>NUCLEOTIDE SEQUENCE</scope>
    <source>
        <strain evidence="3">Hsosn_3</strain>
        <tissue evidence="3">Leaf</tissue>
    </source>
</reference>
<dbReference type="AlphaFoldDB" id="A0AAD8JAK6"/>
<feature type="signal peptide" evidence="2">
    <location>
        <begin position="1"/>
        <end position="24"/>
    </location>
</feature>
<evidence type="ECO:0000313" key="4">
    <source>
        <dbReference type="Proteomes" id="UP001237642"/>
    </source>
</evidence>
<feature type="chain" id="PRO_5042257691" evidence="2">
    <location>
        <begin position="25"/>
        <end position="157"/>
    </location>
</feature>
<dbReference type="Proteomes" id="UP001237642">
    <property type="component" value="Unassembled WGS sequence"/>
</dbReference>
<accession>A0AAD8JAK6</accession>
<evidence type="ECO:0000256" key="1">
    <source>
        <dbReference type="ARBA" id="ARBA00022729"/>
    </source>
</evidence>
<comment type="caution">
    <text evidence="3">The sequence shown here is derived from an EMBL/GenBank/DDBJ whole genome shotgun (WGS) entry which is preliminary data.</text>
</comment>
<sequence length="157" mass="17067">MREMVLLIVASSLLMAYMNMNVVGESYDGVINVGGRVRCLNCTQGQGLKDSKPIQGSGVSLTCYGRSQAVYYGTDKTDEAGKYQLTVSSYINGKKLNPRNCFVRLVYSADPACSIATVVNGGSTGVRLDVPTTVNANITKYRFHSFFYATPSCNRFA</sequence>
<evidence type="ECO:0000256" key="2">
    <source>
        <dbReference type="SAM" id="SignalP"/>
    </source>
</evidence>
<keyword evidence="1 2" id="KW-0732">Signal</keyword>
<dbReference type="PANTHER" id="PTHR33470">
    <property type="entry name" value="OS01G0164075 PROTEIN"/>
    <property type="match status" value="1"/>
</dbReference>
<dbReference type="PANTHER" id="PTHR33470:SF29">
    <property type="entry name" value="POLLEN OLE E 1 ALLERGEN AND EXTENSIN FAMILY PROTEIN"/>
    <property type="match status" value="1"/>
</dbReference>
<dbReference type="GO" id="GO:0071944">
    <property type="term" value="C:cell periphery"/>
    <property type="evidence" value="ECO:0007669"/>
    <property type="project" value="TreeGrafter"/>
</dbReference>
<reference evidence="3" key="1">
    <citation type="submission" date="2023-02" db="EMBL/GenBank/DDBJ databases">
        <title>Genome of toxic invasive species Heracleum sosnowskyi carries increased number of genes despite the absence of recent whole-genome duplications.</title>
        <authorList>
            <person name="Schelkunov M."/>
            <person name="Shtratnikova V."/>
            <person name="Makarenko M."/>
            <person name="Klepikova A."/>
            <person name="Omelchenko D."/>
            <person name="Novikova G."/>
            <person name="Obukhova E."/>
            <person name="Bogdanov V."/>
            <person name="Penin A."/>
            <person name="Logacheva M."/>
        </authorList>
    </citation>
    <scope>NUCLEOTIDE SEQUENCE</scope>
    <source>
        <strain evidence="3">Hsosn_3</strain>
        <tissue evidence="3">Leaf</tissue>
    </source>
</reference>
<gene>
    <name evidence="3" type="ORF">POM88_010084</name>
</gene>
<evidence type="ECO:0000313" key="3">
    <source>
        <dbReference type="EMBL" id="KAK1400221.1"/>
    </source>
</evidence>
<proteinExistence type="predicted"/>
<name>A0AAD8JAK6_9APIA</name>